<reference evidence="2 3" key="1">
    <citation type="submission" date="2018-06" db="EMBL/GenBank/DDBJ databases">
        <title>Complete genome of Desulfovibrio marinus P48SEP.</title>
        <authorList>
            <person name="Crispim J.S."/>
            <person name="Vidigal P.M.P."/>
            <person name="Silva L.C.F."/>
            <person name="Araujo L.C."/>
            <person name="Laguardia C.N."/>
            <person name="Dias R.S."/>
            <person name="Sousa M.P."/>
            <person name="Paula S.O."/>
            <person name="Silva C."/>
        </authorList>
    </citation>
    <scope>NUCLEOTIDE SEQUENCE [LARGE SCALE GENOMIC DNA]</scope>
    <source>
        <strain evidence="2 3">P48SEP</strain>
    </source>
</reference>
<dbReference type="SUPFAM" id="SSF56784">
    <property type="entry name" value="HAD-like"/>
    <property type="match status" value="1"/>
</dbReference>
<accession>A0A6P1ZPA4</accession>
<dbReference type="Proteomes" id="UP000434052">
    <property type="component" value="Unassembled WGS sequence"/>
</dbReference>
<dbReference type="AlphaFoldDB" id="A0A6P1ZPA4"/>
<evidence type="ECO:0000313" key="4">
    <source>
        <dbReference type="Proteomes" id="UP000503251"/>
    </source>
</evidence>
<gene>
    <name evidence="2" type="ORF">DQK91_00030</name>
    <name evidence="1" type="ORF">E8L03_09845</name>
</gene>
<evidence type="ECO:0000313" key="2">
    <source>
        <dbReference type="EMBL" id="TVM36348.1"/>
    </source>
</evidence>
<evidence type="ECO:0000313" key="3">
    <source>
        <dbReference type="Proteomes" id="UP000434052"/>
    </source>
</evidence>
<proteinExistence type="predicted"/>
<evidence type="ECO:0000313" key="1">
    <source>
        <dbReference type="EMBL" id="QJT09221.1"/>
    </source>
</evidence>
<protein>
    <submittedName>
        <fullName evidence="2">ATPase P</fullName>
    </submittedName>
</protein>
<reference evidence="1 4" key="2">
    <citation type="submission" date="2019-04" db="EMBL/GenBank/DDBJ databases">
        <title>Isolation and culture of sulfate reducing bacteria from the cold seep of the South China Sea.</title>
        <authorList>
            <person name="Sun C."/>
            <person name="Liu R."/>
        </authorList>
    </citation>
    <scope>NUCLEOTIDE SEQUENCE [LARGE SCALE GENOMIC DNA]</scope>
    <source>
        <strain evidence="1 4">CS1</strain>
    </source>
</reference>
<dbReference type="Proteomes" id="UP000503251">
    <property type="component" value="Chromosome"/>
</dbReference>
<dbReference type="InterPro" id="IPR023214">
    <property type="entry name" value="HAD_sf"/>
</dbReference>
<dbReference type="OrthoDB" id="159409at2"/>
<keyword evidence="4" id="KW-1185">Reference proteome</keyword>
<sequence length="160" mass="17072">MIEIQIPGLRVLRVRTLVLDYNGTLACDGALLPGVSERLRELSKSLDIVVATADTCGTVEHAMDGLPATVHNLAMRQDRSVDEDEAKARLVRALQHDVVFVGNGRNDAPALRAAALGIAIIQAECAATAALVAADIVATDITNVLDLFIKPKRLIADLRV</sequence>
<dbReference type="PRINTS" id="PR00119">
    <property type="entry name" value="CATATPASE"/>
</dbReference>
<name>A0A6P1ZPA4_9BACT</name>
<dbReference type="EMBL" id="CP039543">
    <property type="protein sequence ID" value="QJT09221.1"/>
    <property type="molecule type" value="Genomic_DNA"/>
</dbReference>
<dbReference type="Gene3D" id="3.40.50.1000">
    <property type="entry name" value="HAD superfamily/HAD-like"/>
    <property type="match status" value="1"/>
</dbReference>
<organism evidence="2 3">
    <name type="scientific">Oceanidesulfovibrio marinus</name>
    <dbReference type="NCBI Taxonomy" id="370038"/>
    <lineage>
        <taxon>Bacteria</taxon>
        <taxon>Pseudomonadati</taxon>
        <taxon>Thermodesulfobacteriota</taxon>
        <taxon>Desulfovibrionia</taxon>
        <taxon>Desulfovibrionales</taxon>
        <taxon>Desulfovibrionaceae</taxon>
        <taxon>Oceanidesulfovibrio</taxon>
    </lineage>
</organism>
<dbReference type="RefSeq" id="WP_144233386.1">
    <property type="nucleotide sequence ID" value="NZ_CP039543.1"/>
</dbReference>
<dbReference type="InterPro" id="IPR036412">
    <property type="entry name" value="HAD-like_sf"/>
</dbReference>
<dbReference type="EMBL" id="QMIF01000001">
    <property type="protein sequence ID" value="TVM36348.1"/>
    <property type="molecule type" value="Genomic_DNA"/>
</dbReference>